<evidence type="ECO:0000313" key="2">
    <source>
        <dbReference type="EMBL" id="MEW9307334.1"/>
    </source>
</evidence>
<dbReference type="PANTHER" id="PTHR37314">
    <property type="entry name" value="SLR0142 PROTEIN"/>
    <property type="match status" value="1"/>
</dbReference>
<reference evidence="3 5" key="2">
    <citation type="submission" date="2024-09" db="EMBL/GenBank/DDBJ databases">
        <title>Description of Labrys sedimenti sp. nov., isolated from a diclofenac-degrading enrichment culture, and genome-based reclassification of Labrys portucalensis as a later heterotypic synonym of Labrys neptuniae.</title>
        <authorList>
            <person name="Tancsics A."/>
            <person name="Csepanyi A."/>
        </authorList>
    </citation>
    <scope>NUCLEOTIDE SEQUENCE [LARGE SCALE GENOMIC DNA]</scope>
    <source>
        <strain evidence="3 5">LMG 23412</strain>
    </source>
</reference>
<keyword evidence="4" id="KW-1185">Reference proteome</keyword>
<dbReference type="Proteomes" id="UP001555786">
    <property type="component" value="Unassembled WGS sequence"/>
</dbReference>
<gene>
    <name evidence="2" type="ORF">ABXS05_17410</name>
    <name evidence="3" type="ORF">ACETRX_16305</name>
</gene>
<feature type="transmembrane region" description="Helical" evidence="1">
    <location>
        <begin position="61"/>
        <end position="81"/>
    </location>
</feature>
<feature type="transmembrane region" description="Helical" evidence="1">
    <location>
        <begin position="33"/>
        <end position="49"/>
    </location>
</feature>
<dbReference type="EMBL" id="JBFNQD010000005">
    <property type="protein sequence ID" value="MEW9307334.1"/>
    <property type="molecule type" value="Genomic_DNA"/>
</dbReference>
<evidence type="ECO:0000256" key="1">
    <source>
        <dbReference type="SAM" id="Phobius"/>
    </source>
</evidence>
<dbReference type="EMBL" id="JBHGPK010000005">
    <property type="protein sequence ID" value="MFC2251192.1"/>
    <property type="molecule type" value="Genomic_DNA"/>
</dbReference>
<evidence type="ECO:0000313" key="5">
    <source>
        <dbReference type="Proteomes" id="UP001595190"/>
    </source>
</evidence>
<accession>A0ABV3PNX7</accession>
<feature type="transmembrane region" description="Helical" evidence="1">
    <location>
        <begin position="172"/>
        <end position="192"/>
    </location>
</feature>
<dbReference type="Pfam" id="PF06912">
    <property type="entry name" value="DUF1275"/>
    <property type="match status" value="1"/>
</dbReference>
<dbReference type="Proteomes" id="UP001595190">
    <property type="component" value="Unassembled WGS sequence"/>
</dbReference>
<name>A0ABV3PNX7_9HYPH</name>
<keyword evidence="1" id="KW-0812">Transmembrane</keyword>
<keyword evidence="1" id="KW-1133">Transmembrane helix</keyword>
<keyword evidence="1" id="KW-0472">Membrane</keyword>
<sequence length="224" mass="23200">MLKTLRSKGNSLILAFISGFADALFFIHLGGLFVGLVTGNVILLGLGLIGHEKGGLHGLQLLTFPLFMLGAGLAAILVAWIRPLGRATSCTIVTAACAFAISAVLAITQTGPDSACALFAVVAMGMLTAIERLDPRLGPPFSLMTGNIAGLAVAGTRRLIGYKERPEEWAQSLTSIILVIGFVAGCGAGAFAQKTVGVAGMLLPTLLLFLIGFFYAPQNGQKPS</sequence>
<evidence type="ECO:0000313" key="4">
    <source>
        <dbReference type="Proteomes" id="UP001555786"/>
    </source>
</evidence>
<dbReference type="InterPro" id="IPR010699">
    <property type="entry name" value="DUF1275"/>
</dbReference>
<dbReference type="PANTHER" id="PTHR37314:SF4">
    <property type="entry name" value="UPF0700 TRANSMEMBRANE PROTEIN YOAK"/>
    <property type="match status" value="1"/>
</dbReference>
<comment type="caution">
    <text evidence="2">The sequence shown here is derived from an EMBL/GenBank/DDBJ whole genome shotgun (WGS) entry which is preliminary data.</text>
</comment>
<organism evidence="2 4">
    <name type="scientific">Labrys neptuniae</name>
    <dbReference type="NCBI Taxonomy" id="376174"/>
    <lineage>
        <taxon>Bacteria</taxon>
        <taxon>Pseudomonadati</taxon>
        <taxon>Pseudomonadota</taxon>
        <taxon>Alphaproteobacteria</taxon>
        <taxon>Hyphomicrobiales</taxon>
        <taxon>Xanthobacteraceae</taxon>
        <taxon>Labrys</taxon>
    </lineage>
</organism>
<proteinExistence type="predicted"/>
<protein>
    <submittedName>
        <fullName evidence="2">YoaK family protein</fullName>
    </submittedName>
</protein>
<feature type="transmembrane region" description="Helical" evidence="1">
    <location>
        <begin position="198"/>
        <end position="216"/>
    </location>
</feature>
<dbReference type="RefSeq" id="WP_367624807.1">
    <property type="nucleotide sequence ID" value="NZ_JBFNQD010000005.1"/>
</dbReference>
<reference evidence="2 4" key="1">
    <citation type="submission" date="2024-07" db="EMBL/GenBank/DDBJ databases">
        <title>Description of Labrys sedimenti sp. nov., isolated from a diclofenac-degrading enrichment culture.</title>
        <authorList>
            <person name="Tancsics A."/>
            <person name="Csepanyi A."/>
        </authorList>
    </citation>
    <scope>NUCLEOTIDE SEQUENCE [LARGE SCALE GENOMIC DNA]</scope>
    <source>
        <strain evidence="2 4">LMG 23578</strain>
    </source>
</reference>
<evidence type="ECO:0000313" key="3">
    <source>
        <dbReference type="EMBL" id="MFC2251192.1"/>
    </source>
</evidence>
<feature type="transmembrane region" description="Helical" evidence="1">
    <location>
        <begin position="87"/>
        <end position="107"/>
    </location>
</feature>